<reference evidence="3" key="2">
    <citation type="submission" date="2020-09" db="EMBL/GenBank/DDBJ databases">
        <authorList>
            <person name="Sun Q."/>
            <person name="Zhou Y."/>
        </authorList>
    </citation>
    <scope>NUCLEOTIDE SEQUENCE</scope>
    <source>
        <strain evidence="3">CGMCC 1.10998</strain>
    </source>
</reference>
<dbReference type="Proteomes" id="UP000637423">
    <property type="component" value="Unassembled WGS sequence"/>
</dbReference>
<feature type="signal peptide" evidence="2">
    <location>
        <begin position="1"/>
        <end position="24"/>
    </location>
</feature>
<feature type="chain" id="PRO_5037460874" description="Cobalt-zinc-cadmium resistance protein CzcI" evidence="2">
    <location>
        <begin position="25"/>
        <end position="122"/>
    </location>
</feature>
<name>A0A916U7N5_9BURK</name>
<organism evidence="3 4">
    <name type="scientific">Undibacterium terreum</name>
    <dbReference type="NCBI Taxonomy" id="1224302"/>
    <lineage>
        <taxon>Bacteria</taxon>
        <taxon>Pseudomonadati</taxon>
        <taxon>Pseudomonadota</taxon>
        <taxon>Betaproteobacteria</taxon>
        <taxon>Burkholderiales</taxon>
        <taxon>Oxalobacteraceae</taxon>
        <taxon>Undibacterium</taxon>
    </lineage>
</organism>
<evidence type="ECO:0008006" key="5">
    <source>
        <dbReference type="Google" id="ProtNLM"/>
    </source>
</evidence>
<dbReference type="RefSeq" id="WP_188564597.1">
    <property type="nucleotide sequence ID" value="NZ_BMED01000001.1"/>
</dbReference>
<reference evidence="3" key="1">
    <citation type="journal article" date="2014" name="Int. J. Syst. Evol. Microbiol.">
        <title>Complete genome sequence of Corynebacterium casei LMG S-19264T (=DSM 44701T), isolated from a smear-ripened cheese.</title>
        <authorList>
            <consortium name="US DOE Joint Genome Institute (JGI-PGF)"/>
            <person name="Walter F."/>
            <person name="Albersmeier A."/>
            <person name="Kalinowski J."/>
            <person name="Ruckert C."/>
        </authorList>
    </citation>
    <scope>NUCLEOTIDE SEQUENCE</scope>
    <source>
        <strain evidence="3">CGMCC 1.10998</strain>
    </source>
</reference>
<evidence type="ECO:0000256" key="2">
    <source>
        <dbReference type="SAM" id="SignalP"/>
    </source>
</evidence>
<keyword evidence="2" id="KW-0732">Signal</keyword>
<sequence length="122" mass="13553">MLKKVIYMLIVAFTLQLSWGVASAYCMHESGKAEQHFGHHQHQHHPSEADSQAADDHQNSTPKKFAADPDCASCAHSPLAAYTWQIELVQPLLSGYQNVFLPSQLPAPYLGMPERPQWTVAA</sequence>
<comment type="caution">
    <text evidence="3">The sequence shown here is derived from an EMBL/GenBank/DDBJ whole genome shotgun (WGS) entry which is preliminary data.</text>
</comment>
<evidence type="ECO:0000313" key="4">
    <source>
        <dbReference type="Proteomes" id="UP000637423"/>
    </source>
</evidence>
<accession>A0A916U7N5</accession>
<gene>
    <name evidence="3" type="ORF">GCM10011396_07270</name>
</gene>
<proteinExistence type="predicted"/>
<keyword evidence="4" id="KW-1185">Reference proteome</keyword>
<dbReference type="AlphaFoldDB" id="A0A916U7N5"/>
<protein>
    <recommendedName>
        <fullName evidence="5">Cobalt-zinc-cadmium resistance protein CzcI</fullName>
    </recommendedName>
</protein>
<evidence type="ECO:0000313" key="3">
    <source>
        <dbReference type="EMBL" id="GGC62832.1"/>
    </source>
</evidence>
<evidence type="ECO:0000256" key="1">
    <source>
        <dbReference type="SAM" id="MobiDB-lite"/>
    </source>
</evidence>
<feature type="region of interest" description="Disordered" evidence="1">
    <location>
        <begin position="35"/>
        <end position="69"/>
    </location>
</feature>
<dbReference type="EMBL" id="BMED01000001">
    <property type="protein sequence ID" value="GGC62832.1"/>
    <property type="molecule type" value="Genomic_DNA"/>
</dbReference>